<evidence type="ECO:0000259" key="4">
    <source>
        <dbReference type="Pfam" id="PF25976"/>
    </source>
</evidence>
<dbReference type="InterPro" id="IPR059026">
    <property type="entry name" value="LpqB_N"/>
</dbReference>
<feature type="chain" id="PRO_5038940249" description="GerMN domain-containing protein" evidence="1">
    <location>
        <begin position="22"/>
        <end position="571"/>
    </location>
</feature>
<evidence type="ECO:0008006" key="7">
    <source>
        <dbReference type="Google" id="ProtNLM"/>
    </source>
</evidence>
<feature type="signal peptide" evidence="1">
    <location>
        <begin position="1"/>
        <end position="21"/>
    </location>
</feature>
<accession>A0A7W0CK52</accession>
<name>A0A7W0CK52_9ACTN</name>
<feature type="domain" description="Lipoprotein LpqB C-terminal" evidence="3">
    <location>
        <begin position="343"/>
        <end position="518"/>
    </location>
</feature>
<evidence type="ECO:0000313" key="5">
    <source>
        <dbReference type="EMBL" id="MBA2892677.1"/>
    </source>
</evidence>
<organism evidence="5 6">
    <name type="scientific">Nonomuraea soli</name>
    <dbReference type="NCBI Taxonomy" id="1032476"/>
    <lineage>
        <taxon>Bacteria</taxon>
        <taxon>Bacillati</taxon>
        <taxon>Actinomycetota</taxon>
        <taxon>Actinomycetes</taxon>
        <taxon>Streptosporangiales</taxon>
        <taxon>Streptosporangiaceae</taxon>
        <taxon>Nonomuraea</taxon>
    </lineage>
</organism>
<dbReference type="Pfam" id="PF25976">
    <property type="entry name" value="LpqB_N"/>
    <property type="match status" value="1"/>
</dbReference>
<reference evidence="5 6" key="1">
    <citation type="submission" date="2020-07" db="EMBL/GenBank/DDBJ databases">
        <title>Genomic Encyclopedia of Type Strains, Phase IV (KMG-IV): sequencing the most valuable type-strain genomes for metagenomic binning, comparative biology and taxonomic classification.</title>
        <authorList>
            <person name="Goeker M."/>
        </authorList>
    </citation>
    <scope>NUCLEOTIDE SEQUENCE [LARGE SCALE GENOMIC DNA]</scope>
    <source>
        <strain evidence="5 6">DSM 45533</strain>
    </source>
</reference>
<evidence type="ECO:0000256" key="1">
    <source>
        <dbReference type="SAM" id="SignalP"/>
    </source>
</evidence>
<dbReference type="EMBL" id="JACDUR010000004">
    <property type="protein sequence ID" value="MBA2892677.1"/>
    <property type="molecule type" value="Genomic_DNA"/>
</dbReference>
<sequence>MSKRLATLVVAACVASTGASGCSVISLSSAPTAPVLSDHGDTLGEPFHQLIPSAPQPTWDSKQVVEGMQAAMAVFDDEGIDKTLWKYLTADARQEWKPDGSIAVLDWVKAVPDPEAKPNDAETTVTLTGNQIAEIKPDGRSVQLTDPLPVSHRITLKRVGQEGYRVSGFDHPRMLLTAADVERSYKNARLFYVSPDGSRMVGDLVKVRREVDQNLAESYVSRLLKGPSDALGKAVNSSLPVGAKVGYVELRGDRVAVNLVGGFSPGTLRTSELSDQLGFTLKEFARGLDIEVLHNGEPFFGSASLVIRAAEYNAPQSSNWPAYYLSAGQVYQESEPGKDFHAIGEPAPQGAAASDLAISPDRQHFAVRASDGIWMQENGTWRPVIPQADLRAPVWRSDGTLWTYDNARSLFLRFDPVSQQRQEIPAPLLKGATVDKFAFARDGVRVALIVRDVVGRQSLQVGAVSPLEVGNFQKLDEAKEKDPEEFRDIAWEIGGESLFLLTDAVIYRVSLIGGSPKPEIQVKNADFIAVQGPRLLVGSKNSVLTLNVSNQKLDNLVDGQETLPIYPAFPA</sequence>
<keyword evidence="6" id="KW-1185">Reference proteome</keyword>
<dbReference type="AlphaFoldDB" id="A0A7W0CK52"/>
<proteinExistence type="predicted"/>
<dbReference type="InterPro" id="IPR019606">
    <property type="entry name" value="GerMN"/>
</dbReference>
<keyword evidence="1" id="KW-0732">Signal</keyword>
<comment type="caution">
    <text evidence="5">The sequence shown here is derived from an EMBL/GenBank/DDBJ whole genome shotgun (WGS) entry which is preliminary data.</text>
</comment>
<dbReference type="RefSeq" id="WP_181611416.1">
    <property type="nucleotide sequence ID" value="NZ_BAABAM010000003.1"/>
</dbReference>
<dbReference type="Pfam" id="PF10646">
    <property type="entry name" value="Germane"/>
    <property type="match status" value="1"/>
</dbReference>
<dbReference type="InterPro" id="IPR018910">
    <property type="entry name" value="LpqB_C"/>
</dbReference>
<dbReference type="PROSITE" id="PS51257">
    <property type="entry name" value="PROKAR_LIPOPROTEIN"/>
    <property type="match status" value="1"/>
</dbReference>
<dbReference type="Pfam" id="PF10647">
    <property type="entry name" value="Gmad1"/>
    <property type="match status" value="1"/>
</dbReference>
<feature type="domain" description="Lipoprotein LpqB N-terminal" evidence="4">
    <location>
        <begin position="55"/>
        <end position="171"/>
    </location>
</feature>
<evidence type="ECO:0000259" key="3">
    <source>
        <dbReference type="Pfam" id="PF10647"/>
    </source>
</evidence>
<protein>
    <recommendedName>
        <fullName evidence="7">GerMN domain-containing protein</fullName>
    </recommendedName>
</protein>
<dbReference type="SUPFAM" id="SSF69304">
    <property type="entry name" value="Tricorn protease N-terminal domain"/>
    <property type="match status" value="1"/>
</dbReference>
<evidence type="ECO:0000313" key="6">
    <source>
        <dbReference type="Proteomes" id="UP000530928"/>
    </source>
</evidence>
<dbReference type="Proteomes" id="UP000530928">
    <property type="component" value="Unassembled WGS sequence"/>
</dbReference>
<feature type="domain" description="GerMN" evidence="2">
    <location>
        <begin position="190"/>
        <end position="298"/>
    </location>
</feature>
<evidence type="ECO:0000259" key="2">
    <source>
        <dbReference type="Pfam" id="PF10646"/>
    </source>
</evidence>
<gene>
    <name evidence="5" type="ORF">HNR30_004031</name>
</gene>